<dbReference type="PANTHER" id="PTHR13774:SF17">
    <property type="entry name" value="PHENAZINE BIOSYNTHESIS-LIKE DOMAIN-CONTAINING PROTEIN"/>
    <property type="match status" value="1"/>
</dbReference>
<dbReference type="AlphaFoldDB" id="A0A1I4W603"/>
<dbReference type="GO" id="GO:0005737">
    <property type="term" value="C:cytoplasm"/>
    <property type="evidence" value="ECO:0007669"/>
    <property type="project" value="TreeGrafter"/>
</dbReference>
<dbReference type="PANTHER" id="PTHR13774">
    <property type="entry name" value="PHENAZINE BIOSYNTHESIS PROTEIN"/>
    <property type="match status" value="1"/>
</dbReference>
<dbReference type="OrthoDB" id="9788221at2"/>
<dbReference type="STRING" id="39841.SAMN05660836_02617"/>
<dbReference type="EMBL" id="FOUU01000014">
    <property type="protein sequence ID" value="SFN08807.1"/>
    <property type="molecule type" value="Genomic_DNA"/>
</dbReference>
<comment type="similarity">
    <text evidence="1">Belongs to the PhzF family.</text>
</comment>
<protein>
    <submittedName>
        <fullName evidence="4">Phenazine biosynthesis protein PhzF family</fullName>
    </submittedName>
</protein>
<evidence type="ECO:0000313" key="4">
    <source>
        <dbReference type="EMBL" id="SFN08807.1"/>
    </source>
</evidence>
<name>A0A1I4W603_9BACT</name>
<evidence type="ECO:0000256" key="3">
    <source>
        <dbReference type="PIRSR" id="PIRSR016184-1"/>
    </source>
</evidence>
<evidence type="ECO:0000256" key="2">
    <source>
        <dbReference type="ARBA" id="ARBA00023235"/>
    </source>
</evidence>
<dbReference type="Gene3D" id="3.10.310.10">
    <property type="entry name" value="Diaminopimelate Epimerase, Chain A, domain 1"/>
    <property type="match status" value="2"/>
</dbReference>
<feature type="active site" evidence="3">
    <location>
        <position position="47"/>
    </location>
</feature>
<evidence type="ECO:0000256" key="1">
    <source>
        <dbReference type="ARBA" id="ARBA00008270"/>
    </source>
</evidence>
<dbReference type="PIRSF" id="PIRSF016184">
    <property type="entry name" value="PhzC_PhzF"/>
    <property type="match status" value="1"/>
</dbReference>
<accession>A0A1I4W603</accession>
<evidence type="ECO:0000313" key="5">
    <source>
        <dbReference type="Proteomes" id="UP000199611"/>
    </source>
</evidence>
<gene>
    <name evidence="4" type="ORF">SAMN05660836_02617</name>
</gene>
<dbReference type="RefSeq" id="WP_093396425.1">
    <property type="nucleotide sequence ID" value="NZ_FOUU01000014.1"/>
</dbReference>
<proteinExistence type="inferred from homology"/>
<dbReference type="SUPFAM" id="SSF54506">
    <property type="entry name" value="Diaminopimelate epimerase-like"/>
    <property type="match status" value="1"/>
</dbReference>
<reference evidence="4 5" key="1">
    <citation type="submission" date="2016-10" db="EMBL/GenBank/DDBJ databases">
        <authorList>
            <person name="de Groot N.N."/>
        </authorList>
    </citation>
    <scope>NUCLEOTIDE SEQUENCE [LARGE SCALE GENOMIC DNA]</scope>
    <source>
        <strain evidence="4 5">DSM 9990</strain>
    </source>
</reference>
<keyword evidence="5" id="KW-1185">Reference proteome</keyword>
<organism evidence="4 5">
    <name type="scientific">Thermodesulforhabdus norvegica</name>
    <dbReference type="NCBI Taxonomy" id="39841"/>
    <lineage>
        <taxon>Bacteria</taxon>
        <taxon>Pseudomonadati</taxon>
        <taxon>Thermodesulfobacteriota</taxon>
        <taxon>Syntrophobacteria</taxon>
        <taxon>Syntrophobacterales</taxon>
        <taxon>Thermodesulforhabdaceae</taxon>
        <taxon>Thermodesulforhabdus</taxon>
    </lineage>
</organism>
<dbReference type="InterPro" id="IPR003719">
    <property type="entry name" value="Phenazine_PhzF-like"/>
</dbReference>
<dbReference type="NCBIfam" id="TIGR00654">
    <property type="entry name" value="PhzF_family"/>
    <property type="match status" value="1"/>
</dbReference>
<dbReference type="GO" id="GO:0016853">
    <property type="term" value="F:isomerase activity"/>
    <property type="evidence" value="ECO:0007669"/>
    <property type="project" value="UniProtKB-KW"/>
</dbReference>
<sequence length="271" mass="30596">MRKIPFYQVDAFTLKPFRGNPAAVCIIEEWLPDRIMQLIARENNLSETAFALERREGFYELRWFTPLVEVDLCGHATLATAFVIYRELRPGYDGPIEFSTRSGILTVFKDHDVIYMDFPSRKGTPAEKIPLLERALGSEPAEVYRSRDLLVVFDDPDEVIKMKPDFAELQKLNDVLGVIVTAPHYEYDFVSRFFAPRAGVPEDPVTGSAHCTLIPYWSARLGKKSLRAYQASERGGEVICEDRGERVLIGGHGVLYAAGTIFVDDEEAEIG</sequence>
<keyword evidence="2" id="KW-0413">Isomerase</keyword>
<dbReference type="Pfam" id="PF02567">
    <property type="entry name" value="PhzC-PhzF"/>
    <property type="match status" value="1"/>
</dbReference>
<dbReference type="Proteomes" id="UP000199611">
    <property type="component" value="Unassembled WGS sequence"/>
</dbReference>